<evidence type="ECO:0000313" key="1">
    <source>
        <dbReference type="EMBL" id="KAK0725153.1"/>
    </source>
</evidence>
<dbReference type="Proteomes" id="UP001172102">
    <property type="component" value="Unassembled WGS sequence"/>
</dbReference>
<keyword evidence="2" id="KW-1185">Reference proteome</keyword>
<organism evidence="1 2">
    <name type="scientific">Lasiosphaeris hirsuta</name>
    <dbReference type="NCBI Taxonomy" id="260670"/>
    <lineage>
        <taxon>Eukaryota</taxon>
        <taxon>Fungi</taxon>
        <taxon>Dikarya</taxon>
        <taxon>Ascomycota</taxon>
        <taxon>Pezizomycotina</taxon>
        <taxon>Sordariomycetes</taxon>
        <taxon>Sordariomycetidae</taxon>
        <taxon>Sordariales</taxon>
        <taxon>Lasiosphaeriaceae</taxon>
        <taxon>Lasiosphaeris</taxon>
    </lineage>
</organism>
<comment type="caution">
    <text evidence="1">The sequence shown here is derived from an EMBL/GenBank/DDBJ whole genome shotgun (WGS) entry which is preliminary data.</text>
</comment>
<dbReference type="AlphaFoldDB" id="A0AA40B045"/>
<sequence>MNSRGVPYRTCRACRVRQRAAPVLDVPGGGRVTRGCNRRAEAEVAALNIFPQDGAAPFRLDYRPLNLGEPKGWIPTNGVESVSEHDVGPMTVECEKCGALHWLDERLARSSAANPKFGKCCSGGKVDLQPWRELPAFLTALLKGEAPNSTTFRKNIRRYNNAFQFTSVKCT</sequence>
<reference evidence="1" key="1">
    <citation type="submission" date="2023-06" db="EMBL/GenBank/DDBJ databases">
        <title>Genome-scale phylogeny and comparative genomics of the fungal order Sordariales.</title>
        <authorList>
            <consortium name="Lawrence Berkeley National Laboratory"/>
            <person name="Hensen N."/>
            <person name="Bonometti L."/>
            <person name="Westerberg I."/>
            <person name="Brannstrom I.O."/>
            <person name="Guillou S."/>
            <person name="Cros-Aarteil S."/>
            <person name="Calhoun S."/>
            <person name="Haridas S."/>
            <person name="Kuo A."/>
            <person name="Mondo S."/>
            <person name="Pangilinan J."/>
            <person name="Riley R."/>
            <person name="Labutti K."/>
            <person name="Andreopoulos B."/>
            <person name="Lipzen A."/>
            <person name="Chen C."/>
            <person name="Yanf M."/>
            <person name="Daum C."/>
            <person name="Ng V."/>
            <person name="Clum A."/>
            <person name="Steindorff A."/>
            <person name="Ohm R."/>
            <person name="Martin F."/>
            <person name="Silar P."/>
            <person name="Natvig D."/>
            <person name="Lalanne C."/>
            <person name="Gautier V."/>
            <person name="Ament-Velasquez S.L."/>
            <person name="Kruys A."/>
            <person name="Hutchinson M.I."/>
            <person name="Powell A.J."/>
            <person name="Barry K."/>
            <person name="Miller A.N."/>
            <person name="Grigoriev I.V."/>
            <person name="Debuchy R."/>
            <person name="Gladieux P."/>
            <person name="Thoren M.H."/>
            <person name="Johannesson H."/>
        </authorList>
    </citation>
    <scope>NUCLEOTIDE SEQUENCE</scope>
    <source>
        <strain evidence="1">SMH4607-1</strain>
    </source>
</reference>
<dbReference type="EMBL" id="JAUKUA010000002">
    <property type="protein sequence ID" value="KAK0725153.1"/>
    <property type="molecule type" value="Genomic_DNA"/>
</dbReference>
<proteinExistence type="predicted"/>
<protein>
    <submittedName>
        <fullName evidence="1">Uncharacterized protein</fullName>
    </submittedName>
</protein>
<accession>A0AA40B045</accession>
<name>A0AA40B045_9PEZI</name>
<gene>
    <name evidence="1" type="ORF">B0H67DRAFT_480949</name>
</gene>
<evidence type="ECO:0000313" key="2">
    <source>
        <dbReference type="Proteomes" id="UP001172102"/>
    </source>
</evidence>